<dbReference type="Gene3D" id="6.10.340.10">
    <property type="match status" value="1"/>
</dbReference>
<keyword evidence="11 13" id="KW-0472">Membrane</keyword>
<comment type="catalytic activity">
    <reaction evidence="1">
        <text>ATP + protein L-histidine = ADP + protein N-phospho-L-histidine.</text>
        <dbReference type="EC" id="2.7.13.3"/>
    </reaction>
</comment>
<dbReference type="InterPro" id="IPR036890">
    <property type="entry name" value="HATPase_C_sf"/>
</dbReference>
<protein>
    <recommendedName>
        <fullName evidence="4">histidine kinase</fullName>
        <ecNumber evidence="4">2.7.13.3</ecNumber>
    </recommendedName>
</protein>
<feature type="compositionally biased region" description="Pro residues" evidence="12">
    <location>
        <begin position="1"/>
        <end position="15"/>
    </location>
</feature>
<dbReference type="InterPro" id="IPR003661">
    <property type="entry name" value="HisK_dim/P_dom"/>
</dbReference>
<evidence type="ECO:0000313" key="17">
    <source>
        <dbReference type="Proteomes" id="UP000052982"/>
    </source>
</evidence>
<dbReference type="Gene3D" id="1.10.287.130">
    <property type="match status" value="1"/>
</dbReference>
<evidence type="ECO:0000256" key="1">
    <source>
        <dbReference type="ARBA" id="ARBA00000085"/>
    </source>
</evidence>
<dbReference type="GO" id="GO:0005886">
    <property type="term" value="C:plasma membrane"/>
    <property type="evidence" value="ECO:0007669"/>
    <property type="project" value="UniProtKB-SubCell"/>
</dbReference>
<keyword evidence="5" id="KW-0597">Phosphoprotein</keyword>
<dbReference type="SMART" id="SM00304">
    <property type="entry name" value="HAMP"/>
    <property type="match status" value="1"/>
</dbReference>
<comment type="subcellular location">
    <subcellularLocation>
        <location evidence="3">Cell membrane</location>
    </subcellularLocation>
    <subcellularLocation>
        <location evidence="2">Membrane</location>
        <topology evidence="2">Multi-pass membrane protein</topology>
    </subcellularLocation>
</comment>
<dbReference type="SMART" id="SM00388">
    <property type="entry name" value="HisKA"/>
    <property type="match status" value="1"/>
</dbReference>
<dbReference type="CDD" id="cd06225">
    <property type="entry name" value="HAMP"/>
    <property type="match status" value="1"/>
</dbReference>
<keyword evidence="10" id="KW-0902">Two-component regulatory system</keyword>
<evidence type="ECO:0000256" key="13">
    <source>
        <dbReference type="SAM" id="Phobius"/>
    </source>
</evidence>
<dbReference type="AlphaFoldDB" id="A0A117RG89"/>
<gene>
    <name evidence="16" type="ORF">AQJ64_00290</name>
</gene>
<dbReference type="SUPFAM" id="SSF158472">
    <property type="entry name" value="HAMP domain-like"/>
    <property type="match status" value="1"/>
</dbReference>
<accession>A0A117RG89</accession>
<keyword evidence="8 16" id="KW-0418">Kinase</keyword>
<dbReference type="Gene3D" id="3.30.565.10">
    <property type="entry name" value="Histidine kinase-like ATPase, C-terminal domain"/>
    <property type="match status" value="1"/>
</dbReference>
<organism evidence="16 17">
    <name type="scientific">Streptomyces griseoruber</name>
    <dbReference type="NCBI Taxonomy" id="1943"/>
    <lineage>
        <taxon>Bacteria</taxon>
        <taxon>Bacillati</taxon>
        <taxon>Actinomycetota</taxon>
        <taxon>Actinomycetes</taxon>
        <taxon>Kitasatosporales</taxon>
        <taxon>Streptomycetaceae</taxon>
        <taxon>Streptomyces</taxon>
    </lineage>
</organism>
<evidence type="ECO:0000259" key="14">
    <source>
        <dbReference type="PROSITE" id="PS50109"/>
    </source>
</evidence>
<dbReference type="RefSeq" id="WP_055633555.1">
    <property type="nucleotide sequence ID" value="NZ_JBIRRP010000011.1"/>
</dbReference>
<dbReference type="PANTHER" id="PTHR45436">
    <property type="entry name" value="SENSOR HISTIDINE KINASE YKOH"/>
    <property type="match status" value="1"/>
</dbReference>
<evidence type="ECO:0000256" key="6">
    <source>
        <dbReference type="ARBA" id="ARBA00022679"/>
    </source>
</evidence>
<dbReference type="InterPro" id="IPR050428">
    <property type="entry name" value="TCS_sensor_his_kinase"/>
</dbReference>
<feature type="region of interest" description="Disordered" evidence="12">
    <location>
        <begin position="1"/>
        <end position="22"/>
    </location>
</feature>
<evidence type="ECO:0000256" key="3">
    <source>
        <dbReference type="ARBA" id="ARBA00004236"/>
    </source>
</evidence>
<feature type="transmembrane region" description="Helical" evidence="13">
    <location>
        <begin position="125"/>
        <end position="143"/>
    </location>
</feature>
<keyword evidence="17" id="KW-1185">Reference proteome</keyword>
<evidence type="ECO:0000259" key="15">
    <source>
        <dbReference type="PROSITE" id="PS50885"/>
    </source>
</evidence>
<dbReference type="InterPro" id="IPR036097">
    <property type="entry name" value="HisK_dim/P_sf"/>
</dbReference>
<evidence type="ECO:0000256" key="9">
    <source>
        <dbReference type="ARBA" id="ARBA00022989"/>
    </source>
</evidence>
<dbReference type="SUPFAM" id="SSF47384">
    <property type="entry name" value="Homodimeric domain of signal transducing histidine kinase"/>
    <property type="match status" value="1"/>
</dbReference>
<evidence type="ECO:0000256" key="4">
    <source>
        <dbReference type="ARBA" id="ARBA00012438"/>
    </source>
</evidence>
<dbReference type="PANTHER" id="PTHR45436:SF15">
    <property type="entry name" value="SENSOR HISTIDINE KINASE CUSS"/>
    <property type="match status" value="1"/>
</dbReference>
<dbReference type="PROSITE" id="PS50109">
    <property type="entry name" value="HIS_KIN"/>
    <property type="match status" value="1"/>
</dbReference>
<dbReference type="OrthoDB" id="9786919at2"/>
<keyword evidence="9 13" id="KW-1133">Transmembrane helix</keyword>
<dbReference type="Pfam" id="PF00672">
    <property type="entry name" value="HAMP"/>
    <property type="match status" value="1"/>
</dbReference>
<evidence type="ECO:0000256" key="8">
    <source>
        <dbReference type="ARBA" id="ARBA00022777"/>
    </source>
</evidence>
<dbReference type="STRING" id="1943.AQJ64_00290"/>
<name>A0A117RG89_9ACTN</name>
<dbReference type="CDD" id="cd00075">
    <property type="entry name" value="HATPase"/>
    <property type="match status" value="1"/>
</dbReference>
<feature type="domain" description="Histidine kinase" evidence="14">
    <location>
        <begin position="205"/>
        <end position="417"/>
    </location>
</feature>
<dbReference type="CDD" id="cd00082">
    <property type="entry name" value="HisKA"/>
    <property type="match status" value="1"/>
</dbReference>
<evidence type="ECO:0000313" key="16">
    <source>
        <dbReference type="EMBL" id="KUN89160.1"/>
    </source>
</evidence>
<evidence type="ECO:0000256" key="5">
    <source>
        <dbReference type="ARBA" id="ARBA00022553"/>
    </source>
</evidence>
<comment type="caution">
    <text evidence="16">The sequence shown here is derived from an EMBL/GenBank/DDBJ whole genome shotgun (WGS) entry which is preliminary data.</text>
</comment>
<dbReference type="Pfam" id="PF00512">
    <property type="entry name" value="HisKA"/>
    <property type="match status" value="1"/>
</dbReference>
<keyword evidence="7 13" id="KW-0812">Transmembrane</keyword>
<dbReference type="SMART" id="SM00387">
    <property type="entry name" value="HATPase_c"/>
    <property type="match status" value="1"/>
</dbReference>
<dbReference type="Proteomes" id="UP000052982">
    <property type="component" value="Unassembled WGS sequence"/>
</dbReference>
<dbReference type="SUPFAM" id="SSF55874">
    <property type="entry name" value="ATPase domain of HSP90 chaperone/DNA topoisomerase II/histidine kinase"/>
    <property type="match status" value="1"/>
</dbReference>
<evidence type="ECO:0000256" key="7">
    <source>
        <dbReference type="ARBA" id="ARBA00022692"/>
    </source>
</evidence>
<dbReference type="PROSITE" id="PS50885">
    <property type="entry name" value="HAMP"/>
    <property type="match status" value="1"/>
</dbReference>
<evidence type="ECO:0000256" key="12">
    <source>
        <dbReference type="SAM" id="MobiDB-lite"/>
    </source>
</evidence>
<proteinExistence type="predicted"/>
<feature type="transmembrane region" description="Helical" evidence="13">
    <location>
        <begin position="38"/>
        <end position="59"/>
    </location>
</feature>
<dbReference type="InterPro" id="IPR005467">
    <property type="entry name" value="His_kinase_dom"/>
</dbReference>
<dbReference type="Pfam" id="PF02518">
    <property type="entry name" value="HATPase_c"/>
    <property type="match status" value="1"/>
</dbReference>
<dbReference type="EMBL" id="LMWW01000001">
    <property type="protein sequence ID" value="KUN89160.1"/>
    <property type="molecule type" value="Genomic_DNA"/>
</dbReference>
<dbReference type="InterPro" id="IPR003660">
    <property type="entry name" value="HAMP_dom"/>
</dbReference>
<reference evidence="16 17" key="1">
    <citation type="submission" date="2015-10" db="EMBL/GenBank/DDBJ databases">
        <title>Draft genome sequence of Streptomyces griseoruber DSM 40281, type strain for the species Streptomyces griseoruber.</title>
        <authorList>
            <person name="Ruckert C."/>
            <person name="Winkler A."/>
            <person name="Kalinowski J."/>
            <person name="Kampfer P."/>
            <person name="Glaeser S."/>
        </authorList>
    </citation>
    <scope>NUCLEOTIDE SEQUENCE [LARGE SCALE GENOMIC DNA]</scope>
    <source>
        <strain evidence="16 17">DSM 40281</strain>
    </source>
</reference>
<evidence type="ECO:0000256" key="2">
    <source>
        <dbReference type="ARBA" id="ARBA00004141"/>
    </source>
</evidence>
<feature type="domain" description="HAMP" evidence="15">
    <location>
        <begin position="144"/>
        <end position="197"/>
    </location>
</feature>
<sequence length="417" mass="45068">MAAAPAPPQAPPKPTWDPRRPQAPFPWLRPTIRIRLTLLYGGMFLIAGILLLSIIYLLAAQAISTGNQPPFKIVSASNEIKVASADCPAVNNATGLTLTQFNSAISDCIDHSRQAALDNLLSRSLLALLGLAVIAFAFGYAMAGRVLSPLGRITRTARAVAGSDLSRRIELDGPDDEFKELADTFDDMLERLQRAFTAQQRFVGNASHELRTPLAINRTLLEVHLSDPNAPVELQQLGKTLLATNERSEQLVEGLLLLARSDNQIVERKPVDLAEVAEQAVDQVHAEAEAKGVVIRGEQKPAVVQGNGVLLERIALNLVQNAVRYNVPEDGWVEVTTEVQHGHAVLVVSNTGPVVPAYEIDNLFEPFRRLRTERTGSDKGVGLGLSIVRSVARAHGGHIAAQPREGGGLVMRVTLPV</sequence>
<dbReference type="PRINTS" id="PR00344">
    <property type="entry name" value="BCTRLSENSOR"/>
</dbReference>
<dbReference type="GO" id="GO:0000155">
    <property type="term" value="F:phosphorelay sensor kinase activity"/>
    <property type="evidence" value="ECO:0007669"/>
    <property type="project" value="InterPro"/>
</dbReference>
<dbReference type="InterPro" id="IPR003594">
    <property type="entry name" value="HATPase_dom"/>
</dbReference>
<keyword evidence="6" id="KW-0808">Transferase</keyword>
<dbReference type="EC" id="2.7.13.3" evidence="4"/>
<evidence type="ECO:0000256" key="11">
    <source>
        <dbReference type="ARBA" id="ARBA00023136"/>
    </source>
</evidence>
<evidence type="ECO:0000256" key="10">
    <source>
        <dbReference type="ARBA" id="ARBA00023012"/>
    </source>
</evidence>
<dbReference type="InterPro" id="IPR004358">
    <property type="entry name" value="Sig_transdc_His_kin-like_C"/>
</dbReference>